<evidence type="ECO:0000256" key="1">
    <source>
        <dbReference type="SAM" id="MobiDB-lite"/>
    </source>
</evidence>
<feature type="chain" id="PRO_5001994793" evidence="2">
    <location>
        <begin position="26"/>
        <end position="186"/>
    </location>
</feature>
<feature type="compositionally biased region" description="Basic and acidic residues" evidence="1">
    <location>
        <begin position="49"/>
        <end position="59"/>
    </location>
</feature>
<gene>
    <name evidence="3" type="ORF">g.2558</name>
</gene>
<sequence>MKTSNTLMLLGVLCTLILECKLSSTAEPDSSTTSIVSSGSDTTTASSHTEADAKADNNKKTSPNINSTEKPPSAEAYPSTTSSNKVGNPEKNPTTPLSYEQWKEENEKRLNEKYDDKRREDRDRDNNDLLRNIQSALARPDLTAAKKAELDFVSNLLKKAALANDPIVKKAAHDEALGVLTSVLSP</sequence>
<feature type="compositionally biased region" description="Polar residues" evidence="1">
    <location>
        <begin position="60"/>
        <end position="70"/>
    </location>
</feature>
<feature type="signal peptide" evidence="2">
    <location>
        <begin position="1"/>
        <end position="25"/>
    </location>
</feature>
<feature type="compositionally biased region" description="Low complexity" evidence="1">
    <location>
        <begin position="30"/>
        <end position="44"/>
    </location>
</feature>
<feature type="compositionally biased region" description="Polar residues" evidence="1">
    <location>
        <begin position="78"/>
        <end position="98"/>
    </location>
</feature>
<keyword evidence="2" id="KW-0732">Signal</keyword>
<feature type="compositionally biased region" description="Basic and acidic residues" evidence="1">
    <location>
        <begin position="101"/>
        <end position="126"/>
    </location>
</feature>
<evidence type="ECO:0000313" key="3">
    <source>
        <dbReference type="EMBL" id="JAD10413.1"/>
    </source>
</evidence>
<dbReference type="OrthoDB" id="8066640at2759"/>
<name>A0A0A1XIR4_ZEUCU</name>
<dbReference type="EMBL" id="GBXI01003879">
    <property type="protein sequence ID" value="JAD10413.1"/>
    <property type="molecule type" value="Transcribed_RNA"/>
</dbReference>
<organism evidence="3">
    <name type="scientific">Zeugodacus cucurbitae</name>
    <name type="common">Melon fruit fly</name>
    <name type="synonym">Bactrocera cucurbitae</name>
    <dbReference type="NCBI Taxonomy" id="28588"/>
    <lineage>
        <taxon>Eukaryota</taxon>
        <taxon>Metazoa</taxon>
        <taxon>Ecdysozoa</taxon>
        <taxon>Arthropoda</taxon>
        <taxon>Hexapoda</taxon>
        <taxon>Insecta</taxon>
        <taxon>Pterygota</taxon>
        <taxon>Neoptera</taxon>
        <taxon>Endopterygota</taxon>
        <taxon>Diptera</taxon>
        <taxon>Brachycera</taxon>
        <taxon>Muscomorpha</taxon>
        <taxon>Tephritoidea</taxon>
        <taxon>Tephritidae</taxon>
        <taxon>Zeugodacus</taxon>
        <taxon>Zeugodacus</taxon>
    </lineage>
</organism>
<protein>
    <submittedName>
        <fullName evidence="3">Uncharacterized protein</fullName>
    </submittedName>
</protein>
<accession>A0A0A1XIR4</accession>
<proteinExistence type="predicted"/>
<feature type="region of interest" description="Disordered" evidence="1">
    <location>
        <begin position="25"/>
        <end position="126"/>
    </location>
</feature>
<dbReference type="AlphaFoldDB" id="A0A0A1XIR4"/>
<reference evidence="3" key="1">
    <citation type="submission" date="2014-11" db="EMBL/GenBank/DDBJ databases">
        <authorList>
            <person name="Geib S."/>
        </authorList>
    </citation>
    <scope>NUCLEOTIDE SEQUENCE</scope>
</reference>
<reference evidence="3" key="2">
    <citation type="journal article" date="2015" name="Gigascience">
        <title>Reconstructing a comprehensive transcriptome assembly of a white-pupal translocated strain of the pest fruit fly Bactrocera cucurbitae.</title>
        <authorList>
            <person name="Sim S.B."/>
            <person name="Calla B."/>
            <person name="Hall B."/>
            <person name="DeRego T."/>
            <person name="Geib S.M."/>
        </authorList>
    </citation>
    <scope>NUCLEOTIDE SEQUENCE</scope>
</reference>
<evidence type="ECO:0000256" key="2">
    <source>
        <dbReference type="SAM" id="SignalP"/>
    </source>
</evidence>